<evidence type="ECO:0000313" key="9">
    <source>
        <dbReference type="EMBL" id="TLS36621.1"/>
    </source>
</evidence>
<evidence type="ECO:0000256" key="5">
    <source>
        <dbReference type="ARBA" id="ARBA00023015"/>
    </source>
</evidence>
<feature type="region of interest" description="Disordered" evidence="7">
    <location>
        <begin position="1"/>
        <end position="39"/>
    </location>
</feature>
<name>A0A5R9F0V0_9BACL</name>
<gene>
    <name evidence="9" type="primary">flgM</name>
    <name evidence="9" type="ORF">FCL54_13950</name>
</gene>
<evidence type="ECO:0000256" key="6">
    <source>
        <dbReference type="ARBA" id="ARBA00023163"/>
    </source>
</evidence>
<keyword evidence="6" id="KW-0804">Transcription</keyword>
<keyword evidence="10" id="KW-1185">Reference proteome</keyword>
<keyword evidence="9" id="KW-0966">Cell projection</keyword>
<comment type="caution">
    <text evidence="9">The sequence shown here is derived from an EMBL/GenBank/DDBJ whole genome shotgun (WGS) entry which is preliminary data.</text>
</comment>
<keyword evidence="5" id="KW-0805">Transcription regulation</keyword>
<accession>A0A5R9F0V0</accession>
<dbReference type="InterPro" id="IPR035890">
    <property type="entry name" value="Anti-sigma-28_factor_FlgM_sf"/>
</dbReference>
<dbReference type="InterPro" id="IPR007412">
    <property type="entry name" value="FlgM"/>
</dbReference>
<evidence type="ECO:0000256" key="2">
    <source>
        <dbReference type="ARBA" id="ARBA00017823"/>
    </source>
</evidence>
<evidence type="ECO:0000256" key="7">
    <source>
        <dbReference type="SAM" id="MobiDB-lite"/>
    </source>
</evidence>
<dbReference type="Proteomes" id="UP000308230">
    <property type="component" value="Unassembled WGS sequence"/>
</dbReference>
<proteinExistence type="inferred from homology"/>
<feature type="compositionally biased region" description="Basic and acidic residues" evidence="7">
    <location>
        <begin position="20"/>
        <end position="39"/>
    </location>
</feature>
<evidence type="ECO:0000256" key="1">
    <source>
        <dbReference type="ARBA" id="ARBA00005322"/>
    </source>
</evidence>
<sequence>MVNVNKPSGPPYINPYQKHKPVEKVQKSKSVSKQDELQISNKAKEMYENKAETEHEDRIRKIKEQVENGTYEIDSKKIAEKLYRFWF</sequence>
<feature type="domain" description="Anti-sigma-28 factor FlgM C-terminal" evidence="8">
    <location>
        <begin position="35"/>
        <end position="83"/>
    </location>
</feature>
<dbReference type="GO" id="GO:0045892">
    <property type="term" value="P:negative regulation of DNA-templated transcription"/>
    <property type="evidence" value="ECO:0007669"/>
    <property type="project" value="InterPro"/>
</dbReference>
<evidence type="ECO:0000256" key="4">
    <source>
        <dbReference type="ARBA" id="ARBA00022795"/>
    </source>
</evidence>
<keyword evidence="9" id="KW-0282">Flagellum</keyword>
<dbReference type="EMBL" id="SWLG01000009">
    <property type="protein sequence ID" value="TLS36621.1"/>
    <property type="molecule type" value="Genomic_DNA"/>
</dbReference>
<keyword evidence="9" id="KW-0969">Cilium</keyword>
<evidence type="ECO:0000259" key="8">
    <source>
        <dbReference type="Pfam" id="PF04316"/>
    </source>
</evidence>
<keyword evidence="4" id="KW-1005">Bacterial flagellum biogenesis</keyword>
<keyword evidence="3" id="KW-0678">Repressor</keyword>
<dbReference type="NCBIfam" id="TIGR03824">
    <property type="entry name" value="FlgM_jcvi"/>
    <property type="match status" value="1"/>
</dbReference>
<protein>
    <recommendedName>
        <fullName evidence="2">Negative regulator of flagellin synthesis</fullName>
    </recommendedName>
</protein>
<comment type="similarity">
    <text evidence="1">Belongs to the FlgM family.</text>
</comment>
<dbReference type="GO" id="GO:0044781">
    <property type="term" value="P:bacterial-type flagellum organization"/>
    <property type="evidence" value="ECO:0007669"/>
    <property type="project" value="UniProtKB-KW"/>
</dbReference>
<dbReference type="SUPFAM" id="SSF101498">
    <property type="entry name" value="Anti-sigma factor FlgM"/>
    <property type="match status" value="1"/>
</dbReference>
<evidence type="ECO:0000256" key="3">
    <source>
        <dbReference type="ARBA" id="ARBA00022491"/>
    </source>
</evidence>
<dbReference type="OrthoDB" id="2991036at2"/>
<dbReference type="AlphaFoldDB" id="A0A5R9F0V0"/>
<organism evidence="9 10">
    <name type="scientific">Exobacillus caeni</name>
    <dbReference type="NCBI Taxonomy" id="2574798"/>
    <lineage>
        <taxon>Bacteria</taxon>
        <taxon>Bacillati</taxon>
        <taxon>Bacillota</taxon>
        <taxon>Bacilli</taxon>
        <taxon>Bacillales</taxon>
        <taxon>Guptibacillaceae</taxon>
        <taxon>Exobacillus</taxon>
    </lineage>
</organism>
<dbReference type="Pfam" id="PF04316">
    <property type="entry name" value="FlgM"/>
    <property type="match status" value="1"/>
</dbReference>
<evidence type="ECO:0000313" key="10">
    <source>
        <dbReference type="Proteomes" id="UP000308230"/>
    </source>
</evidence>
<dbReference type="InterPro" id="IPR031316">
    <property type="entry name" value="FlgM_C"/>
</dbReference>
<reference evidence="9 10" key="1">
    <citation type="submission" date="2019-04" db="EMBL/GenBank/DDBJ databases">
        <title>Bacillus caeni sp. nov., a bacterium isolated from mangrove sediment.</title>
        <authorList>
            <person name="Huang H."/>
            <person name="Mo K."/>
            <person name="Hu Y."/>
        </authorList>
    </citation>
    <scope>NUCLEOTIDE SEQUENCE [LARGE SCALE GENOMIC DNA]</scope>
    <source>
        <strain evidence="9 10">HB172195</strain>
    </source>
</reference>